<keyword evidence="3" id="KW-1185">Reference proteome</keyword>
<sequence length="844" mass="92341">MYASLFQSVLFPLYETHLRKRDTLRALAELEQSQWRTPEEVAEDSFRRLLEALHHAEKHVPFYRRRFAEYGVRASQVKAPADLAAFPILTKEDVRLFSKELVAESHVGTLHQGATGGSTGVPVRFMYDHPTYERRVAAALRADGWAGAVMGEKELHVWGRPPGERKGFDTTKRAVHEAIWRRRYISTFHLRADRLADTVREIVDYAPRVVIGYTTPLFLLARAALEHGITIPPPRGIITSAEKLFEAQREVIERAFGAPVFDRYGCREMMLIGAECERHEGLHVHAEGVFVELCSDGRPVPVGTPGEVLLTDLYNRAMPLLRYRNEDVAVAKAGACACGRGLPRLASVEGRVLDLLIGEDSRIVAGEMIPFLFKDLPVERYQVHQRADRTVTLRIVPGPSYGPEVTKLVDERLRLVLGANAPLTVELVRDIPLTAAGKHRVTVSDVPVDLGSVTIEKANEDKPAARVAAPKPRTRVAHVVLGLRAGGLERVVLDLVQGIDRARFDPMVIALEEPGELAPQLATMDVPLRLLKRGQGFDPSVIGELSDLFGREGIDLVHTHNPRPHVHGALAALAARRVTGKRPRVVHTKHGRNYPDDLGRVIANRMASALSDRIVAVSDDARRVALEIERGSARRLVTIRNGVDTRAYKPGDAPRARRVLDVPAGVLHVGCVARLSAEKDHATLITAFARVRTSHPGARLTLVGEGAERASLEALVKTFGLHGAVSFLGHRDDVAALLPGFDLFALASRTEGTSLTLLEAAAAGLPIVATRVGGNPEVVTDGETGLLVPAGQPAAFADAIGSVWARPDRARMGAAGRALVEERYGMKKMLSAYETLYAEVLRLA</sequence>
<dbReference type="Gene3D" id="3.40.50.12780">
    <property type="entry name" value="N-terminal domain of ligase-like"/>
    <property type="match status" value="1"/>
</dbReference>
<keyword evidence="2" id="KW-0808">Transferase</keyword>
<dbReference type="Pfam" id="PF13439">
    <property type="entry name" value="Glyco_transf_4"/>
    <property type="match status" value="1"/>
</dbReference>
<dbReference type="EMBL" id="JARZHI010000017">
    <property type="protein sequence ID" value="MDI1431971.1"/>
    <property type="molecule type" value="Genomic_DNA"/>
</dbReference>
<evidence type="ECO:0000313" key="2">
    <source>
        <dbReference type="EMBL" id="MDI1431971.1"/>
    </source>
</evidence>
<protein>
    <submittedName>
        <fullName evidence="2">Glycosyltransferase</fullName>
        <ecNumber evidence="2">2.4.-.-</ecNumber>
    </submittedName>
</protein>
<organism evidence="2 3">
    <name type="scientific">Polyangium sorediatum</name>
    <dbReference type="NCBI Taxonomy" id="889274"/>
    <lineage>
        <taxon>Bacteria</taxon>
        <taxon>Pseudomonadati</taxon>
        <taxon>Myxococcota</taxon>
        <taxon>Polyangia</taxon>
        <taxon>Polyangiales</taxon>
        <taxon>Polyangiaceae</taxon>
        <taxon>Polyangium</taxon>
    </lineage>
</organism>
<dbReference type="PANTHER" id="PTHR36932:SF1">
    <property type="entry name" value="CAPSULAR POLYSACCHARIDE BIOSYNTHESIS PROTEIN"/>
    <property type="match status" value="1"/>
</dbReference>
<dbReference type="EC" id="2.4.-.-" evidence="2"/>
<dbReference type="SUPFAM" id="SSF56801">
    <property type="entry name" value="Acetyl-CoA synthetase-like"/>
    <property type="match status" value="1"/>
</dbReference>
<dbReference type="RefSeq" id="WP_284720742.1">
    <property type="nucleotide sequence ID" value="NZ_JARZHI010000017.1"/>
</dbReference>
<name>A0ABT6NUK3_9BACT</name>
<dbReference type="Pfam" id="PF13692">
    <property type="entry name" value="Glyco_trans_1_4"/>
    <property type="match status" value="1"/>
</dbReference>
<dbReference type="InterPro" id="IPR053158">
    <property type="entry name" value="CapK_Type1_Caps_Biosynth"/>
</dbReference>
<dbReference type="InterPro" id="IPR042099">
    <property type="entry name" value="ANL_N_sf"/>
</dbReference>
<dbReference type="InterPro" id="IPR028098">
    <property type="entry name" value="Glyco_trans_4-like_N"/>
</dbReference>
<feature type="domain" description="Glycosyltransferase subfamily 4-like N-terminal" evidence="1">
    <location>
        <begin position="486"/>
        <end position="645"/>
    </location>
</feature>
<reference evidence="2 3" key="1">
    <citation type="submission" date="2023-04" db="EMBL/GenBank/DDBJ databases">
        <title>The genome sequence of Polyangium sorediatum DSM14670.</title>
        <authorList>
            <person name="Zhang X."/>
        </authorList>
    </citation>
    <scope>NUCLEOTIDE SEQUENCE [LARGE SCALE GENOMIC DNA]</scope>
    <source>
        <strain evidence="2 3">DSM 14670</strain>
    </source>
</reference>
<evidence type="ECO:0000313" key="3">
    <source>
        <dbReference type="Proteomes" id="UP001160301"/>
    </source>
</evidence>
<evidence type="ECO:0000259" key="1">
    <source>
        <dbReference type="Pfam" id="PF13439"/>
    </source>
</evidence>
<dbReference type="Gene3D" id="3.40.50.2000">
    <property type="entry name" value="Glycogen Phosphorylase B"/>
    <property type="match status" value="2"/>
</dbReference>
<keyword evidence="2" id="KW-0328">Glycosyltransferase</keyword>
<dbReference type="Proteomes" id="UP001160301">
    <property type="component" value="Unassembled WGS sequence"/>
</dbReference>
<dbReference type="SUPFAM" id="SSF53756">
    <property type="entry name" value="UDP-Glycosyltransferase/glycogen phosphorylase"/>
    <property type="match status" value="1"/>
</dbReference>
<comment type="caution">
    <text evidence="2">The sequence shown here is derived from an EMBL/GenBank/DDBJ whole genome shotgun (WGS) entry which is preliminary data.</text>
</comment>
<dbReference type="GO" id="GO:0016757">
    <property type="term" value="F:glycosyltransferase activity"/>
    <property type="evidence" value="ECO:0007669"/>
    <property type="project" value="UniProtKB-KW"/>
</dbReference>
<proteinExistence type="predicted"/>
<gene>
    <name evidence="2" type="ORF">QHF89_20910</name>
</gene>
<dbReference type="PANTHER" id="PTHR36932">
    <property type="entry name" value="CAPSULAR POLYSACCHARIDE BIOSYNTHESIS PROTEIN"/>
    <property type="match status" value="1"/>
</dbReference>
<accession>A0ABT6NUK3</accession>